<reference evidence="4" key="1">
    <citation type="submission" date="2020-05" db="EMBL/GenBank/DDBJ databases">
        <authorList>
            <person name="Chiriac C."/>
            <person name="Salcher M."/>
            <person name="Ghai R."/>
            <person name="Kavagutti S V."/>
        </authorList>
    </citation>
    <scope>NUCLEOTIDE SEQUENCE</scope>
</reference>
<protein>
    <submittedName>
        <fullName evidence="4">Unannotated protein</fullName>
    </submittedName>
</protein>
<dbReference type="EMBL" id="CAFBNF010000008">
    <property type="protein sequence ID" value="CAB4929754.1"/>
    <property type="molecule type" value="Genomic_DNA"/>
</dbReference>
<feature type="region of interest" description="Disordered" evidence="1">
    <location>
        <begin position="1"/>
        <end position="20"/>
    </location>
</feature>
<accession>A0A6J7PR76</accession>
<keyword evidence="2" id="KW-1133">Transmembrane helix</keyword>
<feature type="transmembrane region" description="Helical" evidence="2">
    <location>
        <begin position="26"/>
        <end position="50"/>
    </location>
</feature>
<evidence type="ECO:0000256" key="2">
    <source>
        <dbReference type="SAM" id="Phobius"/>
    </source>
</evidence>
<evidence type="ECO:0000256" key="1">
    <source>
        <dbReference type="SAM" id="MobiDB-lite"/>
    </source>
</evidence>
<keyword evidence="2" id="KW-0472">Membrane</keyword>
<keyword evidence="2" id="KW-0812">Transmembrane</keyword>
<name>A0A6J7PR76_9ZZZZ</name>
<evidence type="ECO:0000313" key="3">
    <source>
        <dbReference type="EMBL" id="CAB4929754.1"/>
    </source>
</evidence>
<proteinExistence type="predicted"/>
<sequence length="151" mass="15273">MVQPGGVDAGHGQSSLSEPRNPLSPLSWLMSALRAVVVLAAVGTVCFGALHGMRDFLAQVSPAAVEGGAAAEVSWGCVEADLHDAVPAGSRVYVMSSEGPLAFQRLVELSTPWLRVLAAPEPGALGLSLKGSDAGPWGCGSLVVTRDGAAA</sequence>
<organism evidence="4">
    <name type="scientific">freshwater metagenome</name>
    <dbReference type="NCBI Taxonomy" id="449393"/>
    <lineage>
        <taxon>unclassified sequences</taxon>
        <taxon>metagenomes</taxon>
        <taxon>ecological metagenomes</taxon>
    </lineage>
</organism>
<dbReference type="AlphaFoldDB" id="A0A6J7PR76"/>
<dbReference type="EMBL" id="CAFBOZ010000144">
    <property type="protein sequence ID" value="CAB5007897.1"/>
    <property type="molecule type" value="Genomic_DNA"/>
</dbReference>
<evidence type="ECO:0000313" key="4">
    <source>
        <dbReference type="EMBL" id="CAB5007897.1"/>
    </source>
</evidence>
<gene>
    <name evidence="3" type="ORF">UFOPK3773_00169</name>
    <name evidence="4" type="ORF">UFOPK3992_01076</name>
</gene>